<feature type="transmembrane region" description="Helical" evidence="1">
    <location>
        <begin position="105"/>
        <end position="132"/>
    </location>
</feature>
<sequence length="137" mass="15086">MTVVSSVESELETKVIKKSKISVAITAEATSSLFKVLLLASIAIIQDLLVSSSMKSSQAFEKTIGATPDIIFTSSLEFFIIFFILANGNECGPVLPMPPFSIPEYAPACLILFLYFSLFLSWIMSLNFSVIYKQINK</sequence>
<name>A0A396JFV3_MEDTR</name>
<dbReference type="Proteomes" id="UP000265566">
    <property type="component" value="Chromosome 2"/>
</dbReference>
<comment type="caution">
    <text evidence="2">The sequence shown here is derived from an EMBL/GenBank/DDBJ whole genome shotgun (WGS) entry which is preliminary data.</text>
</comment>
<dbReference type="EMBL" id="PSQE01000002">
    <property type="protein sequence ID" value="RHN75228.1"/>
    <property type="molecule type" value="Genomic_DNA"/>
</dbReference>
<accession>A0A396JFV3</accession>
<dbReference type="Gramene" id="rna11401">
    <property type="protein sequence ID" value="RHN75228.1"/>
    <property type="gene ID" value="gene11401"/>
</dbReference>
<evidence type="ECO:0000313" key="2">
    <source>
        <dbReference type="EMBL" id="RHN75228.1"/>
    </source>
</evidence>
<keyword evidence="1" id="KW-0812">Transmembrane</keyword>
<dbReference type="AlphaFoldDB" id="A0A396JFV3"/>
<proteinExistence type="predicted"/>
<evidence type="ECO:0008006" key="3">
    <source>
        <dbReference type="Google" id="ProtNLM"/>
    </source>
</evidence>
<protein>
    <recommendedName>
        <fullName evidence="3">Transmembrane protein</fullName>
    </recommendedName>
</protein>
<keyword evidence="1" id="KW-1133">Transmembrane helix</keyword>
<organism evidence="2">
    <name type="scientific">Medicago truncatula</name>
    <name type="common">Barrel medic</name>
    <name type="synonym">Medicago tribuloides</name>
    <dbReference type="NCBI Taxonomy" id="3880"/>
    <lineage>
        <taxon>Eukaryota</taxon>
        <taxon>Viridiplantae</taxon>
        <taxon>Streptophyta</taxon>
        <taxon>Embryophyta</taxon>
        <taxon>Tracheophyta</taxon>
        <taxon>Spermatophyta</taxon>
        <taxon>Magnoliopsida</taxon>
        <taxon>eudicotyledons</taxon>
        <taxon>Gunneridae</taxon>
        <taxon>Pentapetalae</taxon>
        <taxon>rosids</taxon>
        <taxon>fabids</taxon>
        <taxon>Fabales</taxon>
        <taxon>Fabaceae</taxon>
        <taxon>Papilionoideae</taxon>
        <taxon>50 kb inversion clade</taxon>
        <taxon>NPAAA clade</taxon>
        <taxon>Hologalegina</taxon>
        <taxon>IRL clade</taxon>
        <taxon>Trifolieae</taxon>
        <taxon>Medicago</taxon>
    </lineage>
</organism>
<keyword evidence="1" id="KW-0472">Membrane</keyword>
<evidence type="ECO:0000256" key="1">
    <source>
        <dbReference type="SAM" id="Phobius"/>
    </source>
</evidence>
<feature type="transmembrane region" description="Helical" evidence="1">
    <location>
        <begin position="63"/>
        <end position="85"/>
    </location>
</feature>
<gene>
    <name evidence="2" type="ORF">MtrunA17_Chr2g0318891</name>
</gene>
<reference evidence="2" key="1">
    <citation type="journal article" date="2018" name="Nat. Plants">
        <title>Whole-genome landscape of Medicago truncatula symbiotic genes.</title>
        <authorList>
            <person name="Pecrix Y."/>
            <person name="Gamas P."/>
            <person name="Carrere S."/>
        </authorList>
    </citation>
    <scope>NUCLEOTIDE SEQUENCE</scope>
    <source>
        <tissue evidence="2">Leaves</tissue>
    </source>
</reference>